<sequence>MSSKLEKPTLKRGADCHEWEQCAPALLQEELEEEQRLEREYYACLALEEELEHDQNSDWLRGYRWPVWFRGQPLGLLVVASQLPSLDQTQDLVMGTWHGLTCTSSAADEQVLRGILCATESVFTRCEATLQETPRFLPYPFEALKRESGRRRYRNIWRRYVCYLFRMSRLARRLQERLYDLCGLHMNSDQTVMLESVWVEFTKISQGHGPDVLRRSPHHHLQEKLFQFFIMLWTDISHDGGFERSIIVHFSGVLGIHPSQELAYRSAYDYTPFLSALIWVGRLRVQKHCILVGELVVWSDVVRDIMPFYKIRRHVTRAGRRLGCERDSSPDPDEHLMIVFYDILLWDDHICIYETYKQRG</sequence>
<accession>A0ABR0JUF5</accession>
<evidence type="ECO:0000313" key="1">
    <source>
        <dbReference type="EMBL" id="KAK5073398.1"/>
    </source>
</evidence>
<proteinExistence type="predicted"/>
<name>A0ABR0JUF5_9EURO</name>
<evidence type="ECO:0000313" key="2">
    <source>
        <dbReference type="Proteomes" id="UP001345013"/>
    </source>
</evidence>
<keyword evidence="2" id="KW-1185">Reference proteome</keyword>
<dbReference type="Proteomes" id="UP001345013">
    <property type="component" value="Unassembled WGS sequence"/>
</dbReference>
<organism evidence="1 2">
    <name type="scientific">Lithohypha guttulata</name>
    <dbReference type="NCBI Taxonomy" id="1690604"/>
    <lineage>
        <taxon>Eukaryota</taxon>
        <taxon>Fungi</taxon>
        <taxon>Dikarya</taxon>
        <taxon>Ascomycota</taxon>
        <taxon>Pezizomycotina</taxon>
        <taxon>Eurotiomycetes</taxon>
        <taxon>Chaetothyriomycetidae</taxon>
        <taxon>Chaetothyriales</taxon>
        <taxon>Trichomeriaceae</taxon>
        <taxon>Lithohypha</taxon>
    </lineage>
</organism>
<protein>
    <submittedName>
        <fullName evidence="1">Uncharacterized protein</fullName>
    </submittedName>
</protein>
<reference evidence="1 2" key="1">
    <citation type="submission" date="2023-08" db="EMBL/GenBank/DDBJ databases">
        <title>Black Yeasts Isolated from many extreme environments.</title>
        <authorList>
            <person name="Coleine C."/>
            <person name="Stajich J.E."/>
            <person name="Selbmann L."/>
        </authorList>
    </citation>
    <scope>NUCLEOTIDE SEQUENCE [LARGE SCALE GENOMIC DNA]</scope>
    <source>
        <strain evidence="1 2">CCFEE 5885</strain>
    </source>
</reference>
<dbReference type="EMBL" id="JAVRRG010000298">
    <property type="protein sequence ID" value="KAK5073398.1"/>
    <property type="molecule type" value="Genomic_DNA"/>
</dbReference>
<dbReference type="Gene3D" id="3.30.470.30">
    <property type="entry name" value="DNA ligase/mRNA capping enzyme"/>
    <property type="match status" value="1"/>
</dbReference>
<gene>
    <name evidence="1" type="ORF">LTR24_010285</name>
</gene>
<comment type="caution">
    <text evidence="1">The sequence shown here is derived from an EMBL/GenBank/DDBJ whole genome shotgun (WGS) entry which is preliminary data.</text>
</comment>